<dbReference type="InterPro" id="IPR028082">
    <property type="entry name" value="Peripla_BP_I"/>
</dbReference>
<feature type="chain" id="PRO_5018569291" evidence="8">
    <location>
        <begin position="23"/>
        <end position="429"/>
    </location>
</feature>
<keyword evidence="3 7" id="KW-1133">Transmembrane helix</keyword>
<evidence type="ECO:0000256" key="4">
    <source>
        <dbReference type="ARBA" id="ARBA00023136"/>
    </source>
</evidence>
<feature type="signal peptide" evidence="8">
    <location>
        <begin position="1"/>
        <end position="22"/>
    </location>
</feature>
<comment type="subcellular location">
    <subcellularLocation>
        <location evidence="1">Membrane</location>
        <topology evidence="1">Multi-pass membrane protein</topology>
    </subcellularLocation>
</comment>
<keyword evidence="2 7" id="KW-0812">Transmembrane</keyword>
<dbReference type="PRINTS" id="PR00248">
    <property type="entry name" value="GPCRMGR"/>
</dbReference>
<sequence>MTLLIAWLFIFLYLMNNKHGSAAVFDNCVFLGEEDKNSLYEDGDVVIGGLFPLHYSPVFSHSTYKEKPKTNIFSSRALRWMQTMTFTIKEINGRSDLLPHLKLGFHIHDSCDDIPVSLRASLLLVNGQPDKVIIGDAGSGVSMALLRSLGCFHIPLVSYFASCSCLSNQREFPTFMRTMPSDTFQIRALAQLVSYFGWTWVGVIGVESDYARFAIQLFLQESVHYGVCAAYTHFYPVVVSQQALDDLLNVIQVPLILRGIMRRNMTGLQWIASEAWATAKSLWEKSGDLLMGTLGFAIRRAATIPGLKQHLTSLTASSLHKSAFLAEFWEETFDCRLNGSLNTHSHGSDNFFDRQPCKGTEDLNDVYSPYSDVTQLRVSYNIYKAVYLVAYALQDLTSAFALLFCIFVPKCYIILLRPEKNCKKKIMQR</sequence>
<keyword evidence="6" id="KW-0325">Glycoprotein</keyword>
<dbReference type="STRING" id="8153.ENSHBUP00000015331"/>
<evidence type="ECO:0000256" key="2">
    <source>
        <dbReference type="ARBA" id="ARBA00022692"/>
    </source>
</evidence>
<feature type="domain" description="G-protein coupled receptors family 3 profile" evidence="9">
    <location>
        <begin position="386"/>
        <end position="429"/>
    </location>
</feature>
<dbReference type="OMA" id="TERIQAN"/>
<evidence type="ECO:0000256" key="8">
    <source>
        <dbReference type="SAM" id="SignalP"/>
    </source>
</evidence>
<dbReference type="Pfam" id="PF01094">
    <property type="entry name" value="ANF_receptor"/>
    <property type="match status" value="1"/>
</dbReference>
<dbReference type="GO" id="GO:0005886">
    <property type="term" value="C:plasma membrane"/>
    <property type="evidence" value="ECO:0007669"/>
    <property type="project" value="TreeGrafter"/>
</dbReference>
<dbReference type="AlphaFoldDB" id="A0A3Q3C6X0"/>
<feature type="transmembrane region" description="Helical" evidence="7">
    <location>
        <begin position="396"/>
        <end position="416"/>
    </location>
</feature>
<keyword evidence="4 7" id="KW-0472">Membrane</keyword>
<evidence type="ECO:0000256" key="1">
    <source>
        <dbReference type="ARBA" id="ARBA00004141"/>
    </source>
</evidence>
<evidence type="ECO:0000256" key="7">
    <source>
        <dbReference type="SAM" id="Phobius"/>
    </source>
</evidence>
<dbReference type="Ensembl" id="ENSHBUT00000023554.1">
    <property type="protein sequence ID" value="ENSHBUP00000015331.1"/>
    <property type="gene ID" value="ENSHBUG00000017244.1"/>
</dbReference>
<dbReference type="PANTHER" id="PTHR24061">
    <property type="entry name" value="CALCIUM-SENSING RECEPTOR-RELATED"/>
    <property type="match status" value="1"/>
</dbReference>
<keyword evidence="8" id="KW-0732">Signal</keyword>
<dbReference type="InterPro" id="IPR017978">
    <property type="entry name" value="GPCR_3_C"/>
</dbReference>
<dbReference type="SUPFAM" id="SSF53822">
    <property type="entry name" value="Periplasmic binding protein-like I"/>
    <property type="match status" value="1"/>
</dbReference>
<dbReference type="InterPro" id="IPR000337">
    <property type="entry name" value="GPCR_3"/>
</dbReference>
<protein>
    <submittedName>
        <fullName evidence="10">Olfactory receptor C family, x2</fullName>
    </submittedName>
</protein>
<proteinExistence type="predicted"/>
<accession>A0A3Q3C6X0</accession>
<name>A0A3Q3C6X0_HAPBU</name>
<evidence type="ECO:0000313" key="11">
    <source>
        <dbReference type="Proteomes" id="UP000264840"/>
    </source>
</evidence>
<dbReference type="Proteomes" id="UP000264840">
    <property type="component" value="Unplaced"/>
</dbReference>
<dbReference type="PROSITE" id="PS50259">
    <property type="entry name" value="G_PROTEIN_RECEP_F3_4"/>
    <property type="match status" value="1"/>
</dbReference>
<dbReference type="GeneTree" id="ENSGT01150000286997"/>
<evidence type="ECO:0000256" key="6">
    <source>
        <dbReference type="ARBA" id="ARBA00023180"/>
    </source>
</evidence>
<evidence type="ECO:0000313" key="10">
    <source>
        <dbReference type="Ensembl" id="ENSHBUP00000015331.1"/>
    </source>
</evidence>
<evidence type="ECO:0000256" key="5">
    <source>
        <dbReference type="ARBA" id="ARBA00023170"/>
    </source>
</evidence>
<reference evidence="10" key="2">
    <citation type="submission" date="2025-09" db="UniProtKB">
        <authorList>
            <consortium name="Ensembl"/>
        </authorList>
    </citation>
    <scope>IDENTIFICATION</scope>
</reference>
<keyword evidence="11" id="KW-1185">Reference proteome</keyword>
<dbReference type="InterPro" id="IPR001828">
    <property type="entry name" value="ANF_lig-bd_rcpt"/>
</dbReference>
<dbReference type="Gene3D" id="3.40.50.2300">
    <property type="match status" value="2"/>
</dbReference>
<reference evidence="10" key="1">
    <citation type="submission" date="2025-08" db="UniProtKB">
        <authorList>
            <consortium name="Ensembl"/>
        </authorList>
    </citation>
    <scope>IDENTIFICATION</scope>
</reference>
<organism evidence="10 11">
    <name type="scientific">Haplochromis burtoni</name>
    <name type="common">Burton's mouthbrooder</name>
    <name type="synonym">Chromis burtoni</name>
    <dbReference type="NCBI Taxonomy" id="8153"/>
    <lineage>
        <taxon>Eukaryota</taxon>
        <taxon>Metazoa</taxon>
        <taxon>Chordata</taxon>
        <taxon>Craniata</taxon>
        <taxon>Vertebrata</taxon>
        <taxon>Euteleostomi</taxon>
        <taxon>Actinopterygii</taxon>
        <taxon>Neopterygii</taxon>
        <taxon>Teleostei</taxon>
        <taxon>Neoteleostei</taxon>
        <taxon>Acanthomorphata</taxon>
        <taxon>Ovalentaria</taxon>
        <taxon>Cichlomorphae</taxon>
        <taxon>Cichliformes</taxon>
        <taxon>Cichlidae</taxon>
        <taxon>African cichlids</taxon>
        <taxon>Pseudocrenilabrinae</taxon>
        <taxon>Haplochromini</taxon>
        <taxon>Haplochromis</taxon>
    </lineage>
</organism>
<dbReference type="GO" id="GO:0004930">
    <property type="term" value="F:G protein-coupled receptor activity"/>
    <property type="evidence" value="ECO:0007669"/>
    <property type="project" value="InterPro"/>
</dbReference>
<dbReference type="InterPro" id="IPR000068">
    <property type="entry name" value="GPCR_3_Ca_sens_rcpt-rel"/>
</dbReference>
<evidence type="ECO:0000259" key="9">
    <source>
        <dbReference type="PROSITE" id="PS50259"/>
    </source>
</evidence>
<keyword evidence="5" id="KW-0675">Receptor</keyword>
<evidence type="ECO:0000256" key="3">
    <source>
        <dbReference type="ARBA" id="ARBA00022989"/>
    </source>
</evidence>
<dbReference type="PANTHER" id="PTHR24061:SF511">
    <property type="entry name" value="EXTRACELLULAR CALCIUM-SENSING RECEPTOR-RELATED"/>
    <property type="match status" value="1"/>
</dbReference>